<dbReference type="EMBL" id="CH445365">
    <property type="protein sequence ID" value="EAT76705.1"/>
    <property type="molecule type" value="Genomic_DNA"/>
</dbReference>
<dbReference type="GeneID" id="5982934"/>
<dbReference type="KEGG" id="pno:SNOG_15867"/>
<accession>Q0TX44</accession>
<evidence type="ECO:0000313" key="2">
    <source>
        <dbReference type="Proteomes" id="UP000001055"/>
    </source>
</evidence>
<protein>
    <submittedName>
        <fullName evidence="1">Uncharacterized protein</fullName>
    </submittedName>
</protein>
<gene>
    <name evidence="1" type="ORF">SNOG_15867</name>
</gene>
<proteinExistence type="predicted"/>
<organism evidence="1 2">
    <name type="scientific">Phaeosphaeria nodorum (strain SN15 / ATCC MYA-4574 / FGSC 10173)</name>
    <name type="common">Glume blotch fungus</name>
    <name type="synonym">Parastagonospora nodorum</name>
    <dbReference type="NCBI Taxonomy" id="321614"/>
    <lineage>
        <taxon>Eukaryota</taxon>
        <taxon>Fungi</taxon>
        <taxon>Dikarya</taxon>
        <taxon>Ascomycota</taxon>
        <taxon>Pezizomycotina</taxon>
        <taxon>Dothideomycetes</taxon>
        <taxon>Pleosporomycetidae</taxon>
        <taxon>Pleosporales</taxon>
        <taxon>Pleosporineae</taxon>
        <taxon>Phaeosphaeriaceae</taxon>
        <taxon>Parastagonospora</taxon>
    </lineage>
</organism>
<reference evidence="2" key="1">
    <citation type="journal article" date="2007" name="Plant Cell">
        <title>Dothideomycete-plant interactions illuminated by genome sequencing and EST analysis of the wheat pathogen Stagonospora nodorum.</title>
        <authorList>
            <person name="Hane J.K."/>
            <person name="Lowe R.G."/>
            <person name="Solomon P.S."/>
            <person name="Tan K.C."/>
            <person name="Schoch C.L."/>
            <person name="Spatafora J.W."/>
            <person name="Crous P.W."/>
            <person name="Kodira C."/>
            <person name="Birren B.W."/>
            <person name="Galagan J.E."/>
            <person name="Torriani S.F."/>
            <person name="McDonald B.A."/>
            <person name="Oliver R.P."/>
        </authorList>
    </citation>
    <scope>NUCLEOTIDE SEQUENCE [LARGE SCALE GENOMIC DNA]</scope>
    <source>
        <strain evidence="2">SN15 / ATCC MYA-4574 / FGSC 10173</strain>
    </source>
</reference>
<dbReference type="Proteomes" id="UP000001055">
    <property type="component" value="Unassembled WGS sequence"/>
</dbReference>
<dbReference type="RefSeq" id="XP_001806004.1">
    <property type="nucleotide sequence ID" value="XM_001805952.1"/>
</dbReference>
<name>Q0TX44_PHANO</name>
<dbReference type="AlphaFoldDB" id="Q0TX44"/>
<sequence length="78" mass="8222">MALERTTDGRLVLAARELLGKLTAMHTPRMAAPEVLAGSLDYLPRPSPCPARLTLSRPPIPHMKPVAAAVAASANLPT</sequence>
<dbReference type="InParanoid" id="Q0TX44"/>
<evidence type="ECO:0000313" key="1">
    <source>
        <dbReference type="EMBL" id="EAT76705.1"/>
    </source>
</evidence>